<protein>
    <submittedName>
        <fullName evidence="1">Uncharacterized protein</fullName>
    </submittedName>
</protein>
<dbReference type="EMBL" id="AFZG01000030">
    <property type="protein sequence ID" value="EHL19065.1"/>
    <property type="molecule type" value="Genomic_DNA"/>
</dbReference>
<sequence length="362" mass="43907">MELFNKMQNVHYRVLYKMINDIIAYDSIKENNKNIMIDMLRNRQSYEPDFEFEKELLEIEESESKNYEKEKHEYPYIKLFKKDKNNKYSLTVDSSMPIILSKLELQWLKMMLLDDRIYSHLDDELINKLKYKLEKIDFDVDSDFWIKKNVDDYNADKDESFRLKGVIELIKKCISEKKYIVYDSKTGKGNEYKDKIAFPYRIEYSVRNQSYKLISLIYDDKYNENRIIKISLKNITIVKVIDDKVCKYAEYIDKIKEYIPKINEFYEKKKHINDPIELEIIDEKNTLDRCFHIFSYHDKQAYYDSKNNIHNLKIFYYDFDKEEIIKDILSLGSCVIVKKPEEIKNTVIERIKKSYLSYSEDK</sequence>
<dbReference type="AlphaFoldDB" id="G9XD60"/>
<dbReference type="Proteomes" id="UP000003379">
    <property type="component" value="Unassembled WGS sequence"/>
</dbReference>
<reference evidence="1 2" key="1">
    <citation type="submission" date="2011-08" db="EMBL/GenBank/DDBJ databases">
        <title>The Genome Sequence of Eubacteriaceae bacterium CM5.</title>
        <authorList>
            <consortium name="The Broad Institute Genome Sequencing Platform"/>
            <person name="Earl A."/>
            <person name="Ward D."/>
            <person name="Feldgarden M."/>
            <person name="Gevers D."/>
            <person name="Sizova M."/>
            <person name="Hazen A."/>
            <person name="Epstein S."/>
            <person name="Young S.K."/>
            <person name="Zeng Q."/>
            <person name="Gargeya S."/>
            <person name="Fitzgerald M."/>
            <person name="Haas B."/>
            <person name="Abouelleil A."/>
            <person name="Alvarado L."/>
            <person name="Arachchi H.M."/>
            <person name="Berlin A."/>
            <person name="Brown A."/>
            <person name="Chapman S.B."/>
            <person name="Chen Z."/>
            <person name="Dunbar C."/>
            <person name="Freedman E."/>
            <person name="Gearin G."/>
            <person name="Gellesch M."/>
            <person name="Goldberg J."/>
            <person name="Griggs A."/>
            <person name="Gujja S."/>
            <person name="Heiman D."/>
            <person name="Howarth C."/>
            <person name="Larson L."/>
            <person name="Lui A."/>
            <person name="MacDonald P.J.P."/>
            <person name="Montmayeur A."/>
            <person name="Murphy C."/>
            <person name="Neiman D."/>
            <person name="Pearson M."/>
            <person name="Priest M."/>
            <person name="Roberts A."/>
            <person name="Saif S."/>
            <person name="Shea T."/>
            <person name="Shenoy N."/>
            <person name="Sisk P."/>
            <person name="Stolte C."/>
            <person name="Sykes S."/>
            <person name="Wortman J."/>
            <person name="Nusbaum C."/>
            <person name="Birren B."/>
        </authorList>
    </citation>
    <scope>NUCLEOTIDE SEQUENCE [LARGE SCALE GENOMIC DNA]</scope>
    <source>
        <strain evidence="1 2">CM5</strain>
    </source>
</reference>
<accession>G9XD60</accession>
<evidence type="ECO:0000313" key="2">
    <source>
        <dbReference type="Proteomes" id="UP000003379"/>
    </source>
</evidence>
<dbReference type="RefSeq" id="WP_009528577.1">
    <property type="nucleotide sequence ID" value="NZ_JH414597.1"/>
</dbReference>
<proteinExistence type="predicted"/>
<comment type="caution">
    <text evidence="1">The sequence shown here is derived from an EMBL/GenBank/DDBJ whole genome shotgun (WGS) entry which is preliminary data.</text>
</comment>
<name>G9XD60_9FIRM</name>
<gene>
    <name evidence="1" type="ORF">HMPREF9628_00299</name>
</gene>
<evidence type="ECO:0000313" key="1">
    <source>
        <dbReference type="EMBL" id="EHL19065.1"/>
    </source>
</evidence>
<dbReference type="HOGENOM" id="CLU_764733_0_0_9"/>
<organism evidence="1 2">
    <name type="scientific">Peptoanaerobacter stomatis</name>
    <dbReference type="NCBI Taxonomy" id="796937"/>
    <lineage>
        <taxon>Bacteria</taxon>
        <taxon>Bacillati</taxon>
        <taxon>Bacillota</taxon>
        <taxon>Clostridia</taxon>
        <taxon>Peptostreptococcales</taxon>
        <taxon>Filifactoraceae</taxon>
        <taxon>Peptoanaerobacter</taxon>
    </lineage>
</organism>